<gene>
    <name evidence="7" type="ORF">CKA81_08285</name>
</gene>
<feature type="domain" description="HTH lacI-type" evidence="5">
    <location>
        <begin position="8"/>
        <end position="63"/>
    </location>
</feature>
<evidence type="ECO:0000256" key="1">
    <source>
        <dbReference type="ARBA" id="ARBA00023015"/>
    </source>
</evidence>
<dbReference type="SMART" id="SM00354">
    <property type="entry name" value="HTH_LACI"/>
    <property type="match status" value="1"/>
</dbReference>
<dbReference type="InterPro" id="IPR046335">
    <property type="entry name" value="LacI/GalR-like_sensor"/>
</dbReference>
<dbReference type="Gene3D" id="1.10.260.40">
    <property type="entry name" value="lambda repressor-like DNA-binding domains"/>
    <property type="match status" value="1"/>
</dbReference>
<evidence type="ECO:0000256" key="3">
    <source>
        <dbReference type="ARBA" id="ARBA00023163"/>
    </source>
</evidence>
<dbReference type="InterPro" id="IPR010982">
    <property type="entry name" value="Lambda_DNA-bd_dom_sf"/>
</dbReference>
<dbReference type="InterPro" id="IPR000843">
    <property type="entry name" value="HTH_LacI"/>
</dbReference>
<keyword evidence="3" id="KW-0804">Transcription</keyword>
<dbReference type="Pfam" id="PF00356">
    <property type="entry name" value="LacI"/>
    <property type="match status" value="1"/>
</dbReference>
<dbReference type="Pfam" id="PF13377">
    <property type="entry name" value="Peripla_BP_3"/>
    <property type="match status" value="1"/>
</dbReference>
<dbReference type="SUPFAM" id="SSF53822">
    <property type="entry name" value="Periplasmic binding protein-like I"/>
    <property type="match status" value="1"/>
</dbReference>
<dbReference type="PROSITE" id="PS50932">
    <property type="entry name" value="HTH_LACI_2"/>
    <property type="match status" value="1"/>
</dbReference>
<dbReference type="SUPFAM" id="SSF47413">
    <property type="entry name" value="lambda repressor-like DNA-binding domains"/>
    <property type="match status" value="1"/>
</dbReference>
<evidence type="ECO:0000256" key="2">
    <source>
        <dbReference type="ARBA" id="ARBA00023125"/>
    </source>
</evidence>
<dbReference type="CDD" id="cd06283">
    <property type="entry name" value="PBP1_RegR_EndR_KdgR-like"/>
    <property type="match status" value="1"/>
</dbReference>
<dbReference type="CDD" id="cd01392">
    <property type="entry name" value="HTH_LacI"/>
    <property type="match status" value="1"/>
</dbReference>
<reference evidence="7 8" key="1">
    <citation type="submission" date="2017-08" db="EMBL/GenBank/DDBJ databases">
        <authorList>
            <person name="Park S.-J."/>
            <person name="Kim H."/>
        </authorList>
    </citation>
    <scope>NUCLEOTIDE SEQUENCE [LARGE SCALE GENOMIC DNA]</scope>
    <source>
        <strain evidence="8">ye3</strain>
    </source>
</reference>
<dbReference type="Proteomes" id="UP000283474">
    <property type="component" value="Chromosome"/>
</dbReference>
<dbReference type="PANTHER" id="PTHR30146:SF145">
    <property type="entry name" value="RIBOSE OPERON REPRESSOR"/>
    <property type="match status" value="1"/>
</dbReference>
<dbReference type="KEGG" id="pus:CKA81_08285"/>
<feature type="DNA-binding region" description="H-T-H motif" evidence="4">
    <location>
        <begin position="9"/>
        <end position="28"/>
    </location>
</feature>
<dbReference type="PANTHER" id="PTHR30146">
    <property type="entry name" value="LACI-RELATED TRANSCRIPTIONAL REPRESSOR"/>
    <property type="match status" value="1"/>
</dbReference>
<organism evidence="7 8">
    <name type="scientific">Pollutimonas thiosulfatoxidans</name>
    <dbReference type="NCBI Taxonomy" id="2028345"/>
    <lineage>
        <taxon>Bacteria</taxon>
        <taxon>Pseudomonadati</taxon>
        <taxon>Pseudomonadota</taxon>
        <taxon>Betaproteobacteria</taxon>
        <taxon>Burkholderiales</taxon>
        <taxon>Alcaligenaceae</taxon>
        <taxon>Pollutimonas</taxon>
    </lineage>
</organism>
<dbReference type="InterPro" id="IPR001647">
    <property type="entry name" value="HTH_TetR"/>
</dbReference>
<evidence type="ECO:0000259" key="6">
    <source>
        <dbReference type="PROSITE" id="PS50977"/>
    </source>
</evidence>
<sequence>MTKESERSTIADVARRAGVSKATVSRFFNHRETLLTPEIARRVELAVAELGYSPSPMAQSLKRGRSRLIGLVVADITNPYSVAVLRGAEHACREAGYLVMLFNLGNDLERESAGIRALTSYKVEGFILNTMGHDAGAALETARQGKPVVLVDRLHRGLEVDFVSLDNWQAIELSGGHLLEAGYRDLLLVTEPLGTVSSRIERVQAFTQFVDATPGTTGACYESRAEDPSGLDAALLQLRQRAKGPCAVVSSNAVVSLRIVAAAARQGWRLGGDIGLVGIDDTPWAPYVGPGITAVSQPTDELGRLAAQCLMQRLQGLQAAPRSILLPGTLHARGSTQR</sequence>
<dbReference type="OrthoDB" id="8770688at2"/>
<dbReference type="EMBL" id="CP022987">
    <property type="protein sequence ID" value="QAA93838.1"/>
    <property type="molecule type" value="Genomic_DNA"/>
</dbReference>
<dbReference type="PROSITE" id="PS50977">
    <property type="entry name" value="HTH_TETR_2"/>
    <property type="match status" value="1"/>
</dbReference>
<dbReference type="PRINTS" id="PR00036">
    <property type="entry name" value="HTHLACI"/>
</dbReference>
<feature type="domain" description="HTH tetR-type" evidence="6">
    <location>
        <begin position="1"/>
        <end position="46"/>
    </location>
</feature>
<name>A0A410GC32_9BURK</name>
<keyword evidence="2 4" id="KW-0238">DNA-binding</keyword>
<keyword evidence="1" id="KW-0805">Transcription regulation</keyword>
<protein>
    <submittedName>
        <fullName evidence="7">Dehydrogenase</fullName>
    </submittedName>
</protein>
<evidence type="ECO:0000259" key="5">
    <source>
        <dbReference type="PROSITE" id="PS50932"/>
    </source>
</evidence>
<dbReference type="AlphaFoldDB" id="A0A410GC32"/>
<keyword evidence="8" id="KW-1185">Reference proteome</keyword>
<proteinExistence type="predicted"/>
<accession>A0A410GC32</accession>
<dbReference type="Gene3D" id="3.40.50.2300">
    <property type="match status" value="2"/>
</dbReference>
<evidence type="ECO:0000313" key="7">
    <source>
        <dbReference type="EMBL" id="QAA93838.1"/>
    </source>
</evidence>
<dbReference type="RefSeq" id="WP_128354887.1">
    <property type="nucleotide sequence ID" value="NZ_CP022987.1"/>
</dbReference>
<dbReference type="InterPro" id="IPR028082">
    <property type="entry name" value="Peripla_BP_I"/>
</dbReference>
<evidence type="ECO:0000313" key="8">
    <source>
        <dbReference type="Proteomes" id="UP000283474"/>
    </source>
</evidence>
<dbReference type="GO" id="GO:0003700">
    <property type="term" value="F:DNA-binding transcription factor activity"/>
    <property type="evidence" value="ECO:0007669"/>
    <property type="project" value="TreeGrafter"/>
</dbReference>
<evidence type="ECO:0000256" key="4">
    <source>
        <dbReference type="PROSITE-ProRule" id="PRU00335"/>
    </source>
</evidence>
<dbReference type="GO" id="GO:0000976">
    <property type="term" value="F:transcription cis-regulatory region binding"/>
    <property type="evidence" value="ECO:0007669"/>
    <property type="project" value="TreeGrafter"/>
</dbReference>